<accession>A0A8X6GFL2</accession>
<evidence type="ECO:0000313" key="2">
    <source>
        <dbReference type="Proteomes" id="UP000887116"/>
    </source>
</evidence>
<gene>
    <name evidence="1" type="ORF">TNCT_198631</name>
</gene>
<protein>
    <submittedName>
        <fullName evidence="1">Uncharacterized protein</fullName>
    </submittedName>
</protein>
<organism evidence="1 2">
    <name type="scientific">Trichonephila clavata</name>
    <name type="common">Joro spider</name>
    <name type="synonym">Nephila clavata</name>
    <dbReference type="NCBI Taxonomy" id="2740835"/>
    <lineage>
        <taxon>Eukaryota</taxon>
        <taxon>Metazoa</taxon>
        <taxon>Ecdysozoa</taxon>
        <taxon>Arthropoda</taxon>
        <taxon>Chelicerata</taxon>
        <taxon>Arachnida</taxon>
        <taxon>Araneae</taxon>
        <taxon>Araneomorphae</taxon>
        <taxon>Entelegynae</taxon>
        <taxon>Araneoidea</taxon>
        <taxon>Nephilidae</taxon>
        <taxon>Trichonephila</taxon>
    </lineage>
</organism>
<dbReference type="EMBL" id="BMAO01015738">
    <property type="protein sequence ID" value="GFR03871.1"/>
    <property type="molecule type" value="Genomic_DNA"/>
</dbReference>
<dbReference type="AlphaFoldDB" id="A0A8X6GFL2"/>
<proteinExistence type="predicted"/>
<dbReference type="OrthoDB" id="10481490at2759"/>
<evidence type="ECO:0000313" key="1">
    <source>
        <dbReference type="EMBL" id="GFR03871.1"/>
    </source>
</evidence>
<comment type="caution">
    <text evidence="1">The sequence shown here is derived from an EMBL/GenBank/DDBJ whole genome shotgun (WGS) entry which is preliminary data.</text>
</comment>
<reference evidence="1" key="1">
    <citation type="submission" date="2020-07" db="EMBL/GenBank/DDBJ databases">
        <title>Multicomponent nature underlies the extraordinary mechanical properties of spider dragline silk.</title>
        <authorList>
            <person name="Kono N."/>
            <person name="Nakamura H."/>
            <person name="Mori M."/>
            <person name="Yoshida Y."/>
            <person name="Ohtoshi R."/>
            <person name="Malay A.D."/>
            <person name="Moran D.A.P."/>
            <person name="Tomita M."/>
            <person name="Numata K."/>
            <person name="Arakawa K."/>
        </authorList>
    </citation>
    <scope>NUCLEOTIDE SEQUENCE</scope>
</reference>
<dbReference type="Proteomes" id="UP000887116">
    <property type="component" value="Unassembled WGS sequence"/>
</dbReference>
<keyword evidence="2" id="KW-1185">Reference proteome</keyword>
<name>A0A8X6GFL2_TRICU</name>
<sequence>MLFLWTIQIKTNAHSNIFDVTLSVAGEPIVRFLFRNSNDQALCRKLNHENILLPLWCCQLSLFDEPESLLPVAQLILLQSKLDRRFDLHQQFWKLHRQPPGGILFTQLNTTLRDIHFYP</sequence>